<dbReference type="InterPro" id="IPR000073">
    <property type="entry name" value="AB_hydrolase_1"/>
</dbReference>
<reference evidence="3 4" key="1">
    <citation type="submission" date="2020-08" db="EMBL/GenBank/DDBJ databases">
        <title>Sequencing the genomes of 1000 actinobacteria strains.</title>
        <authorList>
            <person name="Klenk H.-P."/>
        </authorList>
    </citation>
    <scope>NUCLEOTIDE SEQUENCE [LARGE SCALE GENOMIC DNA]</scope>
    <source>
        <strain evidence="3 4">DSM 17945</strain>
    </source>
</reference>
<comment type="caution">
    <text evidence="3">The sequence shown here is derived from an EMBL/GenBank/DDBJ whole genome shotgun (WGS) entry which is preliminary data.</text>
</comment>
<dbReference type="EMBL" id="JACHMW010000001">
    <property type="protein sequence ID" value="MBB5848534.1"/>
    <property type="molecule type" value="Genomic_DNA"/>
</dbReference>
<feature type="compositionally biased region" description="Low complexity" evidence="1">
    <location>
        <begin position="41"/>
        <end position="58"/>
    </location>
</feature>
<accession>A0A7W9N0R8</accession>
<dbReference type="GO" id="GO:0003824">
    <property type="term" value="F:catalytic activity"/>
    <property type="evidence" value="ECO:0007669"/>
    <property type="project" value="UniProtKB-ARBA"/>
</dbReference>
<sequence>MIRVLHGIGGRPGHLAPLLDALGRRSTEDAADASPVLIGHGDAAPAAPAPTGDAGEPAAGADHDWILAAARDWAARAGDGAGPDLLIGHSTGGVIALSALAEGLVRPRGLVVIDSNVPVDAAALAARADKARLATAPDWRERLRASLARDLVAPEPWPARILADLDATADHPMRALWSAVLTADPRPLWAAASVPVLYVRSTRQVHQADLDKLTDRARVVDVSAHAGGHWPHLADPAGVARAIRDWRAETGV</sequence>
<organism evidence="3 4">
    <name type="scientific">Micrococcus endophyticus</name>
    <dbReference type="NCBI Taxonomy" id="455343"/>
    <lineage>
        <taxon>Bacteria</taxon>
        <taxon>Bacillati</taxon>
        <taxon>Actinomycetota</taxon>
        <taxon>Actinomycetes</taxon>
        <taxon>Micrococcales</taxon>
        <taxon>Micrococcaceae</taxon>
        <taxon>Micrococcus</taxon>
    </lineage>
</organism>
<dbReference type="Proteomes" id="UP000567246">
    <property type="component" value="Unassembled WGS sequence"/>
</dbReference>
<dbReference type="AlphaFoldDB" id="A0A7W9N0R8"/>
<keyword evidence="4" id="KW-1185">Reference proteome</keyword>
<feature type="region of interest" description="Disordered" evidence="1">
    <location>
        <begin position="38"/>
        <end position="58"/>
    </location>
</feature>
<protein>
    <submittedName>
        <fullName evidence="3">Pimeloyl-ACP methyl ester carboxylesterase</fullName>
    </submittedName>
</protein>
<evidence type="ECO:0000259" key="2">
    <source>
        <dbReference type="Pfam" id="PF12697"/>
    </source>
</evidence>
<dbReference type="RefSeq" id="WP_184171708.1">
    <property type="nucleotide sequence ID" value="NZ_BAABAG010000001.1"/>
</dbReference>
<name>A0A7W9N0R8_9MICC</name>
<proteinExistence type="predicted"/>
<gene>
    <name evidence="3" type="ORF">HDA33_001098</name>
</gene>
<evidence type="ECO:0000313" key="3">
    <source>
        <dbReference type="EMBL" id="MBB5848534.1"/>
    </source>
</evidence>
<feature type="domain" description="AB hydrolase-1" evidence="2">
    <location>
        <begin position="5"/>
        <end position="242"/>
    </location>
</feature>
<dbReference type="InterPro" id="IPR029058">
    <property type="entry name" value="AB_hydrolase_fold"/>
</dbReference>
<evidence type="ECO:0000256" key="1">
    <source>
        <dbReference type="SAM" id="MobiDB-lite"/>
    </source>
</evidence>
<dbReference type="Pfam" id="PF12697">
    <property type="entry name" value="Abhydrolase_6"/>
    <property type="match status" value="1"/>
</dbReference>
<dbReference type="Gene3D" id="3.40.50.1820">
    <property type="entry name" value="alpha/beta hydrolase"/>
    <property type="match status" value="1"/>
</dbReference>
<dbReference type="SUPFAM" id="SSF53474">
    <property type="entry name" value="alpha/beta-Hydrolases"/>
    <property type="match status" value="1"/>
</dbReference>
<evidence type="ECO:0000313" key="4">
    <source>
        <dbReference type="Proteomes" id="UP000567246"/>
    </source>
</evidence>